<reference evidence="9 10" key="1">
    <citation type="submission" date="2016-09" db="EMBL/GenBank/DDBJ databases">
        <title>Extensive genetic diversity and differential bi-allelic expression allows diatom success in the polar Southern Ocean.</title>
        <authorList>
            <consortium name="DOE Joint Genome Institute"/>
            <person name="Mock T."/>
            <person name="Otillar R.P."/>
            <person name="Strauss J."/>
            <person name="Dupont C."/>
            <person name="Frickenhaus S."/>
            <person name="Maumus F."/>
            <person name="Mcmullan M."/>
            <person name="Sanges R."/>
            <person name="Schmutz J."/>
            <person name="Toseland A."/>
            <person name="Valas R."/>
            <person name="Veluchamy A."/>
            <person name="Ward B.J."/>
            <person name="Allen A."/>
            <person name="Barry K."/>
            <person name="Falciatore A."/>
            <person name="Ferrante M."/>
            <person name="Fortunato A.E."/>
            <person name="Gloeckner G."/>
            <person name="Gruber A."/>
            <person name="Hipkin R."/>
            <person name="Janech M."/>
            <person name="Kroth P."/>
            <person name="Leese F."/>
            <person name="Lindquist E."/>
            <person name="Lyon B.R."/>
            <person name="Martin J."/>
            <person name="Mayer C."/>
            <person name="Parker M."/>
            <person name="Quesneville H."/>
            <person name="Raymond J."/>
            <person name="Uhlig C."/>
            <person name="Valentin K.U."/>
            <person name="Worden A.Z."/>
            <person name="Armbrust E.V."/>
            <person name="Bowler C."/>
            <person name="Green B."/>
            <person name="Moulton V."/>
            <person name="Van Oosterhout C."/>
            <person name="Grigoriev I."/>
        </authorList>
    </citation>
    <scope>NUCLEOTIDE SEQUENCE [LARGE SCALE GENOMIC DNA]</scope>
    <source>
        <strain evidence="9 10">CCMP1102</strain>
    </source>
</reference>
<organism evidence="9 10">
    <name type="scientific">Fragilariopsis cylindrus CCMP1102</name>
    <dbReference type="NCBI Taxonomy" id="635003"/>
    <lineage>
        <taxon>Eukaryota</taxon>
        <taxon>Sar</taxon>
        <taxon>Stramenopiles</taxon>
        <taxon>Ochrophyta</taxon>
        <taxon>Bacillariophyta</taxon>
        <taxon>Bacillariophyceae</taxon>
        <taxon>Bacillariophycidae</taxon>
        <taxon>Bacillariales</taxon>
        <taxon>Bacillariaceae</taxon>
        <taxon>Fragilariopsis</taxon>
    </lineage>
</organism>
<feature type="transmembrane region" description="Helical" evidence="6">
    <location>
        <begin position="406"/>
        <end position="426"/>
    </location>
</feature>
<feature type="signal peptide" evidence="7">
    <location>
        <begin position="1"/>
        <end position="20"/>
    </location>
</feature>
<dbReference type="Gene3D" id="1.20.1740.10">
    <property type="entry name" value="Amino acid/polyamine transporter I"/>
    <property type="match status" value="1"/>
</dbReference>
<evidence type="ECO:0000313" key="9">
    <source>
        <dbReference type="EMBL" id="OEU23670.1"/>
    </source>
</evidence>
<feature type="chain" id="PRO_5009193705" description="Cationic amino acid transporter C-terminal domain-containing protein" evidence="7">
    <location>
        <begin position="21"/>
        <end position="471"/>
    </location>
</feature>
<keyword evidence="7" id="KW-0732">Signal</keyword>
<dbReference type="Pfam" id="PF13906">
    <property type="entry name" value="AA_permease_C"/>
    <property type="match status" value="1"/>
</dbReference>
<dbReference type="EMBL" id="KV784353">
    <property type="protein sequence ID" value="OEU23670.1"/>
    <property type="molecule type" value="Genomic_DNA"/>
</dbReference>
<keyword evidence="2 6" id="KW-0812">Transmembrane</keyword>
<dbReference type="GO" id="GO:0016020">
    <property type="term" value="C:membrane"/>
    <property type="evidence" value="ECO:0007669"/>
    <property type="project" value="UniProtKB-SubCell"/>
</dbReference>
<keyword evidence="10" id="KW-1185">Reference proteome</keyword>
<dbReference type="Proteomes" id="UP000095751">
    <property type="component" value="Unassembled WGS sequence"/>
</dbReference>
<comment type="subcellular location">
    <subcellularLocation>
        <location evidence="1">Membrane</location>
        <topology evidence="1">Multi-pass membrane protein</topology>
    </subcellularLocation>
</comment>
<dbReference type="InterPro" id="IPR029485">
    <property type="entry name" value="CAT_C"/>
</dbReference>
<feature type="transmembrane region" description="Helical" evidence="6">
    <location>
        <begin position="189"/>
        <end position="208"/>
    </location>
</feature>
<dbReference type="OrthoDB" id="5982228at2759"/>
<accession>A0A1E7FZU7</accession>
<evidence type="ECO:0000256" key="6">
    <source>
        <dbReference type="SAM" id="Phobius"/>
    </source>
</evidence>
<protein>
    <recommendedName>
        <fullName evidence="8">Cationic amino acid transporter C-terminal domain-containing protein</fullName>
    </recommendedName>
</protein>
<dbReference type="AlphaFoldDB" id="A0A1E7FZU7"/>
<feature type="transmembrane region" description="Helical" evidence="6">
    <location>
        <begin position="112"/>
        <end position="135"/>
    </location>
</feature>
<sequence length="471" mass="51745">MILVVFMICGGFLLFEPSNMKPLIVPALGATNGIMRGATSSFFGYLGFDEVCCLANEAKNPNDTPKAILYTLAIVTVVYILGSISLCGMLPYTEISDTSGFPMAFYSRDVLWASHVTAFGEVFTLPVVVLISLLAQPRLCSAMSKDGLLPEIFSRQNPKDGNLFYSNILCGIPMTLLATFVPFSWMDDAISVGILFAFNMTNTALILMRCSSCRNNNSNSGGNYNKVGAEHEEGEEVIAVDEVNGIVSSSYPSQSLHQRGSSSLGSHLVCYHFAALMAGVTSHLDTTTNPTTSRSIQIGASLATLVYAAFLHRKFPSTGSFGDNNSSVKLSQRRVSSSVNCQDDDDHNKNDDNNDNDNDNDSRKNRFRRHHNNSNDDDVVYKVPLCPFLPLVGIYLNWYLISQLEWSGMILLLIFLIIISGLYLFCVSGTPDNSPGQQQQQQYSDVQQAHQQTVVDIDGPILLREMSLPKR</sequence>
<feature type="transmembrane region" description="Helical" evidence="6">
    <location>
        <begin position="67"/>
        <end position="92"/>
    </location>
</feature>
<feature type="transmembrane region" description="Helical" evidence="6">
    <location>
        <begin position="379"/>
        <end position="400"/>
    </location>
</feature>
<feature type="transmembrane region" description="Helical" evidence="6">
    <location>
        <begin position="163"/>
        <end position="183"/>
    </location>
</feature>
<evidence type="ECO:0000256" key="4">
    <source>
        <dbReference type="ARBA" id="ARBA00023136"/>
    </source>
</evidence>
<keyword evidence="4 6" id="KW-0472">Membrane</keyword>
<evidence type="ECO:0000313" key="10">
    <source>
        <dbReference type="Proteomes" id="UP000095751"/>
    </source>
</evidence>
<dbReference type="PANTHER" id="PTHR43243:SF82">
    <property type="entry name" value="CATIONIC AMINO ACID TRANSPORTER C-TERMINAL DOMAIN-CONTAINING PROTEIN"/>
    <property type="match status" value="1"/>
</dbReference>
<dbReference type="InterPro" id="IPR002293">
    <property type="entry name" value="AA/rel_permease1"/>
</dbReference>
<evidence type="ECO:0000256" key="1">
    <source>
        <dbReference type="ARBA" id="ARBA00004141"/>
    </source>
</evidence>
<proteinExistence type="predicted"/>
<dbReference type="PANTHER" id="PTHR43243">
    <property type="entry name" value="INNER MEMBRANE TRANSPORTER YGJI-RELATED"/>
    <property type="match status" value="1"/>
</dbReference>
<dbReference type="InParanoid" id="A0A1E7FZU7"/>
<dbReference type="GO" id="GO:0015171">
    <property type="term" value="F:amino acid transmembrane transporter activity"/>
    <property type="evidence" value="ECO:0007669"/>
    <property type="project" value="TreeGrafter"/>
</dbReference>
<evidence type="ECO:0000256" key="2">
    <source>
        <dbReference type="ARBA" id="ARBA00022692"/>
    </source>
</evidence>
<evidence type="ECO:0000256" key="3">
    <source>
        <dbReference type="ARBA" id="ARBA00022989"/>
    </source>
</evidence>
<gene>
    <name evidence="9" type="ORF">FRACYDRAFT_267572</name>
</gene>
<dbReference type="Pfam" id="PF13520">
    <property type="entry name" value="AA_permease_2"/>
    <property type="match status" value="1"/>
</dbReference>
<feature type="domain" description="Cationic amino acid transporter C-terminal" evidence="8">
    <location>
        <begin position="381"/>
        <end position="425"/>
    </location>
</feature>
<evidence type="ECO:0000259" key="8">
    <source>
        <dbReference type="Pfam" id="PF13906"/>
    </source>
</evidence>
<evidence type="ECO:0000256" key="7">
    <source>
        <dbReference type="SAM" id="SignalP"/>
    </source>
</evidence>
<name>A0A1E7FZU7_9STRA</name>
<dbReference type="KEGG" id="fcy:FRACYDRAFT_267572"/>
<feature type="region of interest" description="Disordered" evidence="5">
    <location>
        <begin position="339"/>
        <end position="373"/>
    </location>
</feature>
<keyword evidence="3 6" id="KW-1133">Transmembrane helix</keyword>
<evidence type="ECO:0000256" key="5">
    <source>
        <dbReference type="SAM" id="MobiDB-lite"/>
    </source>
</evidence>